<dbReference type="Proteomes" id="UP000000788">
    <property type="component" value="Chromosome"/>
</dbReference>
<dbReference type="InterPro" id="IPR021788">
    <property type="entry name" value="CPP1-like"/>
</dbReference>
<evidence type="ECO:0008006" key="4">
    <source>
        <dbReference type="Google" id="ProtNLM"/>
    </source>
</evidence>
<proteinExistence type="predicted"/>
<name>A9BA43_PROM4</name>
<dbReference type="PANTHER" id="PTHR33372">
    <property type="match status" value="1"/>
</dbReference>
<dbReference type="EMBL" id="CP000878">
    <property type="protein sequence ID" value="ABX08705.1"/>
    <property type="molecule type" value="Genomic_DNA"/>
</dbReference>
<evidence type="ECO:0000256" key="1">
    <source>
        <dbReference type="SAM" id="Phobius"/>
    </source>
</evidence>
<sequence>MAEKDSSPNSSSEDAYLMLGLEPGASFEEVQQARTNKLSEIGDDPILKAKIESSYDALLMNSLKARQLGKVSTAAVSASNKEKLNNEIAGNVGSSLLTRITNFNFSGKKGDSKGFIPNLTFPEGQGLTIRLALGLLALVIILISPNESIEIILSLSTISLFISQVRRGRGIFQSLGWSVVFLSVGLIFGGLVAGGIVTNMSDHSNSLSTDKVEGVTAVIALWVGSLVL</sequence>
<gene>
    <name evidence="2" type="ordered locus">P9211_07741</name>
</gene>
<dbReference type="PANTHER" id="PTHR33372:SF2">
    <property type="entry name" value="PROTEIN CHAPERONE-LIKE PROTEIN OF POR1, CHLOROPLASTIC"/>
    <property type="match status" value="1"/>
</dbReference>
<keyword evidence="1" id="KW-1133">Transmembrane helix</keyword>
<dbReference type="STRING" id="93059.P9211_07741"/>
<keyword evidence="3" id="KW-1185">Reference proteome</keyword>
<protein>
    <recommendedName>
        <fullName evidence="4">Cyanobacteria-specific chaperone containing DNAJ domain fused to a membrane domain</fullName>
    </recommendedName>
</protein>
<dbReference type="eggNOG" id="COG2214">
    <property type="taxonomic scope" value="Bacteria"/>
</dbReference>
<reference evidence="2 3" key="1">
    <citation type="journal article" date="2007" name="PLoS Genet.">
        <title>Patterns and implications of gene gain and loss in the evolution of Prochlorococcus.</title>
        <authorList>
            <person name="Kettler G.C."/>
            <person name="Martiny A.C."/>
            <person name="Huang K."/>
            <person name="Zucker J."/>
            <person name="Coleman M.L."/>
            <person name="Rodrigue S."/>
            <person name="Chen F."/>
            <person name="Lapidus A."/>
            <person name="Ferriera S."/>
            <person name="Johnson J."/>
            <person name="Steglich C."/>
            <person name="Church G.M."/>
            <person name="Richardson P."/>
            <person name="Chisholm S.W."/>
        </authorList>
    </citation>
    <scope>NUCLEOTIDE SEQUENCE [LARGE SCALE GENOMIC DNA]</scope>
    <source>
        <strain evidence="3">MIT 9211</strain>
    </source>
</reference>
<evidence type="ECO:0000313" key="3">
    <source>
        <dbReference type="Proteomes" id="UP000000788"/>
    </source>
</evidence>
<feature type="transmembrane region" description="Helical" evidence="1">
    <location>
        <begin position="149"/>
        <end position="165"/>
    </location>
</feature>
<dbReference type="HOGENOM" id="CLU_072193_2_0_3"/>
<keyword evidence="1" id="KW-0812">Transmembrane</keyword>
<organism evidence="2 3">
    <name type="scientific">Prochlorococcus marinus (strain MIT 9211)</name>
    <dbReference type="NCBI Taxonomy" id="93059"/>
    <lineage>
        <taxon>Bacteria</taxon>
        <taxon>Bacillati</taxon>
        <taxon>Cyanobacteriota</taxon>
        <taxon>Cyanophyceae</taxon>
        <taxon>Synechococcales</taxon>
        <taxon>Prochlorococcaceae</taxon>
        <taxon>Prochlorococcus</taxon>
    </lineage>
</organism>
<keyword evidence="1" id="KW-0472">Membrane</keyword>
<dbReference type="AlphaFoldDB" id="A9BA43"/>
<feature type="transmembrane region" description="Helical" evidence="1">
    <location>
        <begin position="177"/>
        <end position="197"/>
    </location>
</feature>
<dbReference type="RefSeq" id="WP_012195327.1">
    <property type="nucleotide sequence ID" value="NC_009976.1"/>
</dbReference>
<accession>A9BA43</accession>
<dbReference type="Pfam" id="PF11833">
    <property type="entry name" value="CPP1-like"/>
    <property type="match status" value="1"/>
</dbReference>
<dbReference type="KEGG" id="pmj:P9211_07741"/>
<evidence type="ECO:0000313" key="2">
    <source>
        <dbReference type="EMBL" id="ABX08705.1"/>
    </source>
</evidence>